<name>A0AAF0PH65_9EURY</name>
<accession>A0AAF0PH65</accession>
<dbReference type="PANTHER" id="PTHR39550:SF1">
    <property type="entry name" value="SLL0658 PROTEIN"/>
    <property type="match status" value="1"/>
</dbReference>
<dbReference type="InterPro" id="IPR021799">
    <property type="entry name" value="PIN-like_prokaryotic"/>
</dbReference>
<dbReference type="AlphaFoldDB" id="A0AAF0PH65"/>
<evidence type="ECO:0000313" key="1">
    <source>
        <dbReference type="EMBL" id="WMT10244.1"/>
    </source>
</evidence>
<sequence length="157" mass="16576">MIVAVADTGPLIHLDEIGAVDVLSAVDGLLIPQTVYEELKAGTVPPALSNLEYELIEADPTELTVNLNLDPGETAALAVASDRSAVLLTDDLEARDAANDLSIEVHGSIGVIVLAYHRDQLAKSKAAELMRALQTETSLFITDSVVEQGISLLENSS</sequence>
<protein>
    <submittedName>
        <fullName evidence="1">Nucleic acid-binding protein</fullName>
    </submittedName>
</protein>
<dbReference type="Pfam" id="PF11848">
    <property type="entry name" value="DUF3368"/>
    <property type="match status" value="1"/>
</dbReference>
<dbReference type="RefSeq" id="WP_084158388.1">
    <property type="nucleotide sequence ID" value="NZ_CP101874.1"/>
</dbReference>
<dbReference type="GeneID" id="39860186"/>
<dbReference type="Proteomes" id="UP001224926">
    <property type="component" value="Plasmid unnamed1"/>
</dbReference>
<proteinExistence type="predicted"/>
<evidence type="ECO:0000313" key="2">
    <source>
        <dbReference type="Proteomes" id="UP001224926"/>
    </source>
</evidence>
<gene>
    <name evidence="1" type="ORF">NP511_22325</name>
</gene>
<organism evidence="1 2">
    <name type="scientific">Natrinema thermotolerans</name>
    <dbReference type="NCBI Taxonomy" id="121872"/>
    <lineage>
        <taxon>Archaea</taxon>
        <taxon>Methanobacteriati</taxon>
        <taxon>Methanobacteriota</taxon>
        <taxon>Stenosarchaea group</taxon>
        <taxon>Halobacteria</taxon>
        <taxon>Halobacteriales</taxon>
        <taxon>Natrialbaceae</taxon>
        <taxon>Natrinema</taxon>
    </lineage>
</organism>
<reference evidence="1 2" key="1">
    <citation type="submission" date="2022-07" db="EMBL/GenBank/DDBJ databases">
        <title>Two temperate virus in Haloterrigena jeotgali A29.</title>
        <authorList>
            <person name="Deng X."/>
        </authorList>
    </citation>
    <scope>NUCLEOTIDE SEQUENCE [LARGE SCALE GENOMIC DNA]</scope>
    <source>
        <strain evidence="1 2">A29</strain>
        <plasmid evidence="1 2">unnamed1</plasmid>
    </source>
</reference>
<keyword evidence="1" id="KW-0614">Plasmid</keyword>
<geneLocation type="plasmid" evidence="1 2">
    <name>unnamed1</name>
</geneLocation>
<dbReference type="EMBL" id="CP101874">
    <property type="protein sequence ID" value="WMT10244.1"/>
    <property type="molecule type" value="Genomic_DNA"/>
</dbReference>
<dbReference type="PANTHER" id="PTHR39550">
    <property type="entry name" value="SLL0658 PROTEIN"/>
    <property type="match status" value="1"/>
</dbReference>
<keyword evidence="2" id="KW-1185">Reference proteome</keyword>